<dbReference type="AlphaFoldDB" id="A0A4D8QUY0"/>
<protein>
    <submittedName>
        <fullName evidence="2">Uncharacterized protein</fullName>
    </submittedName>
</protein>
<accession>A0A4D8QUY0</accession>
<evidence type="ECO:0000313" key="3">
    <source>
        <dbReference type="Proteomes" id="UP000298774"/>
    </source>
</evidence>
<dbReference type="Proteomes" id="UP000298774">
    <property type="component" value="Plasmid p3"/>
</dbReference>
<keyword evidence="2" id="KW-0614">Plasmid</keyword>
<evidence type="ECO:0000256" key="1">
    <source>
        <dbReference type="SAM" id="MobiDB-lite"/>
    </source>
</evidence>
<evidence type="ECO:0000313" key="2">
    <source>
        <dbReference type="EMBL" id="QCO12944.1"/>
    </source>
</evidence>
<proteinExistence type="predicted"/>
<dbReference type="EMBL" id="CP032342">
    <property type="protein sequence ID" value="QCO12944.1"/>
    <property type="molecule type" value="Genomic_DNA"/>
</dbReference>
<sequence length="68" mass="7378">MIVLRRVAPTLPLRGSLPPPLRRGGPESPPLRSGGGSGRGQTVPQVARGSTIMRPPISMCRAWQNHWQ</sequence>
<reference evidence="2 3" key="1">
    <citation type="submission" date="2018-09" db="EMBL/GenBank/DDBJ databases">
        <title>Whole genome based analysis of evolution and adaptive divergence in Indian and Brazilian strains of Azospirillum brasilense.</title>
        <authorList>
            <person name="Singh C."/>
            <person name="Tripathi A.K."/>
        </authorList>
    </citation>
    <scope>NUCLEOTIDE SEQUENCE [LARGE SCALE GENOMIC DNA]</scope>
    <source>
        <strain evidence="2 3">MTCC4038</strain>
        <plasmid evidence="2 3">p3</plasmid>
    </source>
</reference>
<gene>
    <name evidence="2" type="ORF">D3868_28470</name>
</gene>
<geneLocation type="plasmid" evidence="2 3">
    <name>p3</name>
</geneLocation>
<name>A0A4D8QUY0_AZOBR</name>
<organism evidence="2 3">
    <name type="scientific">Azospirillum brasilense</name>
    <dbReference type="NCBI Taxonomy" id="192"/>
    <lineage>
        <taxon>Bacteria</taxon>
        <taxon>Pseudomonadati</taxon>
        <taxon>Pseudomonadota</taxon>
        <taxon>Alphaproteobacteria</taxon>
        <taxon>Rhodospirillales</taxon>
        <taxon>Azospirillaceae</taxon>
        <taxon>Azospirillum</taxon>
    </lineage>
</organism>
<feature type="region of interest" description="Disordered" evidence="1">
    <location>
        <begin position="1"/>
        <end position="51"/>
    </location>
</feature>